<protein>
    <recommendedName>
        <fullName evidence="2">Immunoglobulin C2-set-like ligand-binding domain-containing protein</fullName>
    </recommendedName>
</protein>
<reference evidence="3" key="1">
    <citation type="submission" date="2025-08" db="UniProtKB">
        <authorList>
            <consortium name="Ensembl"/>
        </authorList>
    </citation>
    <scope>IDENTIFICATION</scope>
</reference>
<organism evidence="3 4">
    <name type="scientific">Amphilophus citrinellus</name>
    <name type="common">Midas cichlid</name>
    <name type="synonym">Cichlasoma citrinellum</name>
    <dbReference type="NCBI Taxonomy" id="61819"/>
    <lineage>
        <taxon>Eukaryota</taxon>
        <taxon>Metazoa</taxon>
        <taxon>Chordata</taxon>
        <taxon>Craniata</taxon>
        <taxon>Vertebrata</taxon>
        <taxon>Euteleostomi</taxon>
        <taxon>Actinopterygii</taxon>
        <taxon>Neopterygii</taxon>
        <taxon>Teleostei</taxon>
        <taxon>Neoteleostei</taxon>
        <taxon>Acanthomorphata</taxon>
        <taxon>Ovalentaria</taxon>
        <taxon>Cichlomorphae</taxon>
        <taxon>Cichliformes</taxon>
        <taxon>Cichlidae</taxon>
        <taxon>New World cichlids</taxon>
        <taxon>Cichlasomatinae</taxon>
        <taxon>Heroini</taxon>
        <taxon>Amphilophus</taxon>
    </lineage>
</organism>
<sequence>MWVYFFVLFFWPSEGDYHLVIAPQSPVVEIGTNFTATCMIINTTEVTADDLFWKLSETTVPKEQYMKISRSTACNKHPCTRVCTFSDLSTMEILCLF</sequence>
<evidence type="ECO:0000256" key="1">
    <source>
        <dbReference type="SAM" id="SignalP"/>
    </source>
</evidence>
<proteinExistence type="predicted"/>
<evidence type="ECO:0000313" key="4">
    <source>
        <dbReference type="Proteomes" id="UP000261340"/>
    </source>
</evidence>
<dbReference type="Gene3D" id="2.60.40.10">
    <property type="entry name" value="Immunoglobulins"/>
    <property type="match status" value="1"/>
</dbReference>
<keyword evidence="1" id="KW-0732">Signal</keyword>
<dbReference type="Pfam" id="PF06328">
    <property type="entry name" value="Lep_receptor_Ig"/>
    <property type="match status" value="1"/>
</dbReference>
<feature type="signal peptide" evidence="1">
    <location>
        <begin position="1"/>
        <end position="15"/>
    </location>
</feature>
<dbReference type="InterPro" id="IPR010457">
    <property type="entry name" value="IgC2-like_lig-bd"/>
</dbReference>
<dbReference type="STRING" id="61819.ENSACIP00000014004"/>
<dbReference type="AlphaFoldDB" id="A0A3Q0RNS2"/>
<feature type="chain" id="PRO_5018544600" description="Immunoglobulin C2-set-like ligand-binding domain-containing protein" evidence="1">
    <location>
        <begin position="16"/>
        <end position="97"/>
    </location>
</feature>
<dbReference type="InterPro" id="IPR013783">
    <property type="entry name" value="Ig-like_fold"/>
</dbReference>
<dbReference type="GeneTree" id="ENSGT00940000179419"/>
<dbReference type="Proteomes" id="UP000261340">
    <property type="component" value="Unplaced"/>
</dbReference>
<accession>A0A3Q0RNS2</accession>
<evidence type="ECO:0000313" key="3">
    <source>
        <dbReference type="Ensembl" id="ENSACIP00000014004.1"/>
    </source>
</evidence>
<evidence type="ECO:0000259" key="2">
    <source>
        <dbReference type="Pfam" id="PF06328"/>
    </source>
</evidence>
<name>A0A3Q0RNS2_AMPCI</name>
<reference evidence="3" key="2">
    <citation type="submission" date="2025-09" db="UniProtKB">
        <authorList>
            <consortium name="Ensembl"/>
        </authorList>
    </citation>
    <scope>IDENTIFICATION</scope>
</reference>
<feature type="domain" description="Immunoglobulin C2-set-like ligand-binding" evidence="2">
    <location>
        <begin position="20"/>
        <end position="72"/>
    </location>
</feature>
<dbReference type="Ensembl" id="ENSACIT00000014382.1">
    <property type="protein sequence ID" value="ENSACIP00000014004.1"/>
    <property type="gene ID" value="ENSACIG00000010907.1"/>
</dbReference>
<dbReference type="SUPFAM" id="SSF49265">
    <property type="entry name" value="Fibronectin type III"/>
    <property type="match status" value="1"/>
</dbReference>
<keyword evidence="4" id="KW-1185">Reference proteome</keyword>
<dbReference type="InterPro" id="IPR036116">
    <property type="entry name" value="FN3_sf"/>
</dbReference>